<keyword evidence="6" id="KW-1185">Reference proteome</keyword>
<dbReference type="InterPro" id="IPR000843">
    <property type="entry name" value="HTH_LacI"/>
</dbReference>
<keyword evidence="1" id="KW-0805">Transcription regulation</keyword>
<dbReference type="RefSeq" id="WP_350716307.1">
    <property type="nucleotide sequence ID" value="NZ_JBEPCO010000004.1"/>
</dbReference>
<evidence type="ECO:0000259" key="4">
    <source>
        <dbReference type="PROSITE" id="PS50932"/>
    </source>
</evidence>
<feature type="domain" description="HTH lacI-type" evidence="4">
    <location>
        <begin position="7"/>
        <end position="66"/>
    </location>
</feature>
<dbReference type="Pfam" id="PF00356">
    <property type="entry name" value="LacI"/>
    <property type="match status" value="1"/>
</dbReference>
<accession>A0ABV1VDK9</accession>
<dbReference type="CDD" id="cd01392">
    <property type="entry name" value="HTH_LacI"/>
    <property type="match status" value="1"/>
</dbReference>
<dbReference type="EMBL" id="JBEPCV010000009">
    <property type="protein sequence ID" value="MER6904583.1"/>
    <property type="molecule type" value="Genomic_DNA"/>
</dbReference>
<dbReference type="Gene3D" id="3.40.50.2300">
    <property type="match status" value="2"/>
</dbReference>
<keyword evidence="2 5" id="KW-0238">DNA-binding</keyword>
<dbReference type="SUPFAM" id="SSF47413">
    <property type="entry name" value="lambda repressor-like DNA-binding domains"/>
    <property type="match status" value="1"/>
</dbReference>
<evidence type="ECO:0000313" key="5">
    <source>
        <dbReference type="EMBL" id="MER6904583.1"/>
    </source>
</evidence>
<dbReference type="InterPro" id="IPR010982">
    <property type="entry name" value="Lambda_DNA-bd_dom_sf"/>
</dbReference>
<evidence type="ECO:0000256" key="2">
    <source>
        <dbReference type="ARBA" id="ARBA00023125"/>
    </source>
</evidence>
<gene>
    <name evidence="5" type="ORF">ABT322_12545</name>
</gene>
<evidence type="ECO:0000256" key="1">
    <source>
        <dbReference type="ARBA" id="ARBA00023015"/>
    </source>
</evidence>
<dbReference type="InterPro" id="IPR000394">
    <property type="entry name" value="RNA_pol_sigma_54"/>
</dbReference>
<evidence type="ECO:0000256" key="3">
    <source>
        <dbReference type="ARBA" id="ARBA00023163"/>
    </source>
</evidence>
<dbReference type="InterPro" id="IPR046335">
    <property type="entry name" value="LacI/GalR-like_sensor"/>
</dbReference>
<dbReference type="InterPro" id="IPR028082">
    <property type="entry name" value="Peripla_BP_I"/>
</dbReference>
<dbReference type="SMART" id="SM00354">
    <property type="entry name" value="HTH_LACI"/>
    <property type="match status" value="1"/>
</dbReference>
<dbReference type="Proteomes" id="UP001490330">
    <property type="component" value="Unassembled WGS sequence"/>
</dbReference>
<keyword evidence="3" id="KW-0804">Transcription</keyword>
<dbReference type="PANTHER" id="PTHR30146:SF109">
    <property type="entry name" value="HTH-TYPE TRANSCRIPTIONAL REGULATOR GALS"/>
    <property type="match status" value="1"/>
</dbReference>
<name>A0ABV1VDK9_9ACTN</name>
<dbReference type="Pfam" id="PF13377">
    <property type="entry name" value="Peripla_BP_3"/>
    <property type="match status" value="1"/>
</dbReference>
<protein>
    <submittedName>
        <fullName evidence="5">LacI family DNA-binding transcriptional regulator</fullName>
    </submittedName>
</protein>
<proteinExistence type="predicted"/>
<dbReference type="PANTHER" id="PTHR30146">
    <property type="entry name" value="LACI-RELATED TRANSCRIPTIONAL REPRESSOR"/>
    <property type="match status" value="1"/>
</dbReference>
<dbReference type="SUPFAM" id="SSF53822">
    <property type="entry name" value="Periplasmic binding protein-like I"/>
    <property type="match status" value="1"/>
</dbReference>
<dbReference type="Gene3D" id="1.10.260.40">
    <property type="entry name" value="lambda repressor-like DNA-binding domains"/>
    <property type="match status" value="1"/>
</dbReference>
<dbReference type="PROSITE" id="PS50932">
    <property type="entry name" value="HTH_LACI_2"/>
    <property type="match status" value="1"/>
</dbReference>
<dbReference type="GO" id="GO:0003677">
    <property type="term" value="F:DNA binding"/>
    <property type="evidence" value="ECO:0007669"/>
    <property type="project" value="UniProtKB-KW"/>
</dbReference>
<sequence length="353" mass="37343">MAGEGPVTLQGIAERLGLHVSTVSRVLNGSRNDSTRAASGDTARRIRELADQLGYRPNPLATGLRTRRSNLIGVLVPRLSEIVMATIYEGAEEAASAHGLSAFVTNTHDDPALQQERIAMVLARRVDGVIIGDAHLDGAALTLPALRTTPFVLVNRRTDAGHTSVTCDDRLGGRLVAEHLLKLGHTRVGVIAGEPFASTGADRAQGFVEYYREAGVPLPAQRVVHSAFDTAGGRRAAFHLLTTSQDRPTALFAVNDFAAIGAAGAARDLGLRLGRDLALAGYNDTPLAAELPVPLTSVHSPVAEQGRRAVDLLIRRIAGQDIQSETLTPRLVVRESTGVPVPPHAARGRQAPG</sequence>
<reference evidence="5 6" key="1">
    <citation type="submission" date="2024-06" db="EMBL/GenBank/DDBJ databases">
        <title>The Natural Products Discovery Center: Release of the First 8490 Sequenced Strains for Exploring Actinobacteria Biosynthetic Diversity.</title>
        <authorList>
            <person name="Kalkreuter E."/>
            <person name="Kautsar S.A."/>
            <person name="Yang D."/>
            <person name="Bader C.D."/>
            <person name="Teijaro C.N."/>
            <person name="Fluegel L."/>
            <person name="Davis C.M."/>
            <person name="Simpson J.R."/>
            <person name="Lauterbach L."/>
            <person name="Steele A.D."/>
            <person name="Gui C."/>
            <person name="Meng S."/>
            <person name="Li G."/>
            <person name="Viehrig K."/>
            <person name="Ye F."/>
            <person name="Su P."/>
            <person name="Kiefer A.F."/>
            <person name="Nichols A."/>
            <person name="Cepeda A.J."/>
            <person name="Yan W."/>
            <person name="Fan B."/>
            <person name="Jiang Y."/>
            <person name="Adhikari A."/>
            <person name="Zheng C.-J."/>
            <person name="Schuster L."/>
            <person name="Cowan T.M."/>
            <person name="Smanski M.J."/>
            <person name="Chevrette M.G."/>
            <person name="De Carvalho L.P.S."/>
            <person name="Shen B."/>
        </authorList>
    </citation>
    <scope>NUCLEOTIDE SEQUENCE [LARGE SCALE GENOMIC DNA]</scope>
    <source>
        <strain evidence="5 6">NPDC000632</strain>
    </source>
</reference>
<dbReference type="CDD" id="cd06285">
    <property type="entry name" value="PBP1_LacI-like"/>
    <property type="match status" value="1"/>
</dbReference>
<evidence type="ECO:0000313" key="6">
    <source>
        <dbReference type="Proteomes" id="UP001490330"/>
    </source>
</evidence>
<organism evidence="5 6">
    <name type="scientific">Streptomyces flaveolus</name>
    <dbReference type="NCBI Taxonomy" id="67297"/>
    <lineage>
        <taxon>Bacteria</taxon>
        <taxon>Bacillati</taxon>
        <taxon>Actinomycetota</taxon>
        <taxon>Actinomycetes</taxon>
        <taxon>Kitasatosporales</taxon>
        <taxon>Streptomycetaceae</taxon>
        <taxon>Streptomyces</taxon>
    </lineage>
</organism>
<dbReference type="PROSITE" id="PS00717">
    <property type="entry name" value="SIGMA54_1"/>
    <property type="match status" value="1"/>
</dbReference>
<comment type="caution">
    <text evidence="5">The sequence shown here is derived from an EMBL/GenBank/DDBJ whole genome shotgun (WGS) entry which is preliminary data.</text>
</comment>